<sequence length="541" mass="61235">PHCISLHIVLAQKYAQLGYHDLAAGQSYKALLLCDAISDASDVYHAEAIEDQRELIQQIPLVERIRLLKGELQSDGAAMPRDARPDIDVELDYWSRKHYLPWIYLLLCRSLTLCGCFRTAHEYIIQARERKICLGDPRFSEMATRLPEVVAQHFGITLEELRKTAYWDVKQWPNQGLVRREVYPWNSWEPDRLAELPNLNAMMAKVAPKLEVRAVELPALTGNSNQKTVVQLGVFAKEDIAPGDVVLDEESLLTANNRLQDALCDACSADLPDLDDPASDDTRECPHCQAVFCSVRCAKRAQHGYHYSICEKGLDALLRDVPPAEAAESLYSLLVMRTIGMAETQECHPLELLEVKYIWGDFHNLPLTEHLIPPSTALPRTLPFSFEHNILFPMQIMEKIEIDPYSETHYDLWVFNTIYAKLRGTASARLSGLGGRPVRGPEVSAVHPMWCLANHSCDPNVSWEWGGSIKFWARKERVAWEGRGVKVVRSKAGIRKGEEVLNHYCDITLPVKERREWARGALGGDCMCARCVWEAEQADAK</sequence>
<dbReference type="InterPro" id="IPR046341">
    <property type="entry name" value="SET_dom_sf"/>
</dbReference>
<organism evidence="2 3">
    <name type="scientific">Baudoinia panamericana (strain UAMH 10762)</name>
    <name type="common">Angels' share fungus</name>
    <name type="synonym">Baudoinia compniacensis (strain UAMH 10762)</name>
    <dbReference type="NCBI Taxonomy" id="717646"/>
    <lineage>
        <taxon>Eukaryota</taxon>
        <taxon>Fungi</taxon>
        <taxon>Dikarya</taxon>
        <taxon>Ascomycota</taxon>
        <taxon>Pezizomycotina</taxon>
        <taxon>Dothideomycetes</taxon>
        <taxon>Dothideomycetidae</taxon>
        <taxon>Mycosphaerellales</taxon>
        <taxon>Teratosphaeriaceae</taxon>
        <taxon>Baudoinia</taxon>
    </lineage>
</organism>
<dbReference type="HOGENOM" id="CLU_021696_0_0_1"/>
<dbReference type="GeneID" id="19116797"/>
<dbReference type="PANTHER" id="PTHR12197">
    <property type="entry name" value="HISTONE-LYSINE N-METHYLTRANSFERASE SMYD"/>
    <property type="match status" value="1"/>
</dbReference>
<proteinExistence type="predicted"/>
<dbReference type="SUPFAM" id="SSF82199">
    <property type="entry name" value="SET domain"/>
    <property type="match status" value="1"/>
</dbReference>
<dbReference type="Proteomes" id="UP000011761">
    <property type="component" value="Unassembled WGS sequence"/>
</dbReference>
<evidence type="ECO:0000313" key="2">
    <source>
        <dbReference type="EMBL" id="EMC94777.1"/>
    </source>
</evidence>
<dbReference type="AlphaFoldDB" id="M2LKH6"/>
<dbReference type="KEGG" id="bcom:BAUCODRAFT_73217"/>
<feature type="domain" description="SET" evidence="1">
    <location>
        <begin position="208"/>
        <end position="505"/>
    </location>
</feature>
<dbReference type="OMA" id="CERCVWE"/>
<keyword evidence="3" id="KW-1185">Reference proteome</keyword>
<protein>
    <recommendedName>
        <fullName evidence="1">SET domain-containing protein</fullName>
    </recommendedName>
</protein>
<dbReference type="Pfam" id="PF00856">
    <property type="entry name" value="SET"/>
    <property type="match status" value="1"/>
</dbReference>
<name>M2LKH6_BAUPA</name>
<accession>M2LKH6</accession>
<dbReference type="InterPro" id="IPR001214">
    <property type="entry name" value="SET_dom"/>
</dbReference>
<evidence type="ECO:0000313" key="3">
    <source>
        <dbReference type="Proteomes" id="UP000011761"/>
    </source>
</evidence>
<dbReference type="InterPro" id="IPR050869">
    <property type="entry name" value="H3K4_H4K5_MeTrfase"/>
</dbReference>
<gene>
    <name evidence="2" type="ORF">BAUCODRAFT_73217</name>
</gene>
<feature type="non-terminal residue" evidence="2">
    <location>
        <position position="1"/>
    </location>
</feature>
<dbReference type="STRING" id="717646.M2LKH6"/>
<dbReference type="GO" id="GO:0005634">
    <property type="term" value="C:nucleus"/>
    <property type="evidence" value="ECO:0007669"/>
    <property type="project" value="TreeGrafter"/>
</dbReference>
<evidence type="ECO:0000259" key="1">
    <source>
        <dbReference type="PROSITE" id="PS50280"/>
    </source>
</evidence>
<dbReference type="Gene3D" id="2.170.270.10">
    <property type="entry name" value="SET domain"/>
    <property type="match status" value="1"/>
</dbReference>
<dbReference type="eggNOG" id="ENOG502QXAC">
    <property type="taxonomic scope" value="Eukaryota"/>
</dbReference>
<dbReference type="PROSITE" id="PS50280">
    <property type="entry name" value="SET"/>
    <property type="match status" value="1"/>
</dbReference>
<dbReference type="OrthoDB" id="438641at2759"/>
<dbReference type="EMBL" id="KB445558">
    <property type="protein sequence ID" value="EMC94777.1"/>
    <property type="molecule type" value="Genomic_DNA"/>
</dbReference>
<reference evidence="2 3" key="1">
    <citation type="journal article" date="2012" name="PLoS Pathog.">
        <title>Diverse lifestyles and strategies of plant pathogenesis encoded in the genomes of eighteen Dothideomycetes fungi.</title>
        <authorList>
            <person name="Ohm R.A."/>
            <person name="Feau N."/>
            <person name="Henrissat B."/>
            <person name="Schoch C.L."/>
            <person name="Horwitz B.A."/>
            <person name="Barry K.W."/>
            <person name="Condon B.J."/>
            <person name="Copeland A.C."/>
            <person name="Dhillon B."/>
            <person name="Glaser F."/>
            <person name="Hesse C.N."/>
            <person name="Kosti I."/>
            <person name="LaButti K."/>
            <person name="Lindquist E.A."/>
            <person name="Lucas S."/>
            <person name="Salamov A.A."/>
            <person name="Bradshaw R.E."/>
            <person name="Ciuffetti L."/>
            <person name="Hamelin R.C."/>
            <person name="Kema G.H.J."/>
            <person name="Lawrence C."/>
            <person name="Scott J.A."/>
            <person name="Spatafora J.W."/>
            <person name="Turgeon B.G."/>
            <person name="de Wit P.J.G.M."/>
            <person name="Zhong S."/>
            <person name="Goodwin S.B."/>
            <person name="Grigoriev I.V."/>
        </authorList>
    </citation>
    <scope>NUCLEOTIDE SEQUENCE [LARGE SCALE GENOMIC DNA]</scope>
    <source>
        <strain evidence="2 3">UAMH 10762</strain>
    </source>
</reference>
<dbReference type="RefSeq" id="XP_007678157.1">
    <property type="nucleotide sequence ID" value="XM_007679967.1"/>
</dbReference>
<dbReference type="PANTHER" id="PTHR12197:SF273">
    <property type="entry name" value="MYND-TYPE ZINC FINGER PROTEIN SAMB"/>
    <property type="match status" value="1"/>
</dbReference>